<dbReference type="PROSITE" id="PS50011">
    <property type="entry name" value="PROTEIN_KINASE_DOM"/>
    <property type="match status" value="1"/>
</dbReference>
<dbReference type="InterPro" id="IPR011009">
    <property type="entry name" value="Kinase-like_dom_sf"/>
</dbReference>
<dbReference type="SUPFAM" id="SSF51110">
    <property type="entry name" value="alpha-D-mannose-specific plant lectins"/>
    <property type="match status" value="1"/>
</dbReference>
<dbReference type="GO" id="GO:0005524">
    <property type="term" value="F:ATP binding"/>
    <property type="evidence" value="ECO:0007669"/>
    <property type="project" value="UniProtKB-UniRule"/>
</dbReference>
<keyword evidence="2 13" id="KW-0245">EGF-like domain</keyword>
<feature type="domain" description="EGF-like" evidence="18">
    <location>
        <begin position="279"/>
        <end position="315"/>
    </location>
</feature>
<comment type="catalytic activity">
    <reaction evidence="11 12">
        <text>L-seryl-[protein] + ATP = O-phospho-L-seryl-[protein] + ADP + H(+)</text>
        <dbReference type="Rhea" id="RHEA:17989"/>
        <dbReference type="Rhea" id="RHEA-COMP:9863"/>
        <dbReference type="Rhea" id="RHEA-COMP:11604"/>
        <dbReference type="ChEBI" id="CHEBI:15378"/>
        <dbReference type="ChEBI" id="CHEBI:29999"/>
        <dbReference type="ChEBI" id="CHEBI:30616"/>
        <dbReference type="ChEBI" id="CHEBI:83421"/>
        <dbReference type="ChEBI" id="CHEBI:456216"/>
        <dbReference type="EC" id="2.7.11.1"/>
    </reaction>
</comment>
<dbReference type="InterPro" id="IPR008271">
    <property type="entry name" value="Ser/Thr_kinase_AS"/>
</dbReference>
<evidence type="ECO:0000256" key="13">
    <source>
        <dbReference type="PROSITE-ProRule" id="PRU00076"/>
    </source>
</evidence>
<comment type="catalytic activity">
    <reaction evidence="10 12">
        <text>L-threonyl-[protein] + ATP = O-phospho-L-threonyl-[protein] + ADP + H(+)</text>
        <dbReference type="Rhea" id="RHEA:46608"/>
        <dbReference type="Rhea" id="RHEA-COMP:11060"/>
        <dbReference type="Rhea" id="RHEA-COMP:11605"/>
        <dbReference type="ChEBI" id="CHEBI:15378"/>
        <dbReference type="ChEBI" id="CHEBI:30013"/>
        <dbReference type="ChEBI" id="CHEBI:30616"/>
        <dbReference type="ChEBI" id="CHEBI:61977"/>
        <dbReference type="ChEBI" id="CHEBI:456216"/>
        <dbReference type="EC" id="2.7.11.1"/>
    </reaction>
</comment>
<dbReference type="PROSITE" id="PS50026">
    <property type="entry name" value="EGF_3"/>
    <property type="match status" value="1"/>
</dbReference>
<dbReference type="AlphaFoldDB" id="A0AAQ3L134"/>
<evidence type="ECO:0000259" key="19">
    <source>
        <dbReference type="PROSITE" id="PS50927"/>
    </source>
</evidence>
<evidence type="ECO:0000313" key="21">
    <source>
        <dbReference type="EMBL" id="WOL15092.1"/>
    </source>
</evidence>
<evidence type="ECO:0000256" key="11">
    <source>
        <dbReference type="ARBA" id="ARBA00048679"/>
    </source>
</evidence>
<dbReference type="PROSITE" id="PS50948">
    <property type="entry name" value="PAN"/>
    <property type="match status" value="1"/>
</dbReference>
<keyword evidence="15" id="KW-1133">Transmembrane helix</keyword>
<keyword evidence="22" id="KW-1185">Reference proteome</keyword>
<keyword evidence="15" id="KW-0812">Transmembrane</keyword>
<dbReference type="GO" id="GO:0048544">
    <property type="term" value="P:recognition of pollen"/>
    <property type="evidence" value="ECO:0007669"/>
    <property type="project" value="InterPro"/>
</dbReference>
<dbReference type="GO" id="GO:0051707">
    <property type="term" value="P:response to other organism"/>
    <property type="evidence" value="ECO:0007669"/>
    <property type="project" value="UniProtKB-ARBA"/>
</dbReference>
<accession>A0AAQ3L134</accession>
<dbReference type="Pfam" id="PF01453">
    <property type="entry name" value="B_lectin"/>
    <property type="match status" value="1"/>
</dbReference>
<dbReference type="InterPro" id="IPR000719">
    <property type="entry name" value="Prot_kinase_dom"/>
</dbReference>
<gene>
    <name evidence="21" type="ORF">Cni_G23873</name>
</gene>
<organism evidence="21 22">
    <name type="scientific">Canna indica</name>
    <name type="common">Indian-shot</name>
    <dbReference type="NCBI Taxonomy" id="4628"/>
    <lineage>
        <taxon>Eukaryota</taxon>
        <taxon>Viridiplantae</taxon>
        <taxon>Streptophyta</taxon>
        <taxon>Embryophyta</taxon>
        <taxon>Tracheophyta</taxon>
        <taxon>Spermatophyta</taxon>
        <taxon>Magnoliopsida</taxon>
        <taxon>Liliopsida</taxon>
        <taxon>Zingiberales</taxon>
        <taxon>Cannaceae</taxon>
        <taxon>Canna</taxon>
    </lineage>
</organism>
<sequence length="740" mass="82754">MTTAKFWILFAGILLAANGQAPGDTLDPSKPLVDGETLASTRGIFELGFFRPGNSSNQYLGIWYKEIPDKPVVWVANTNTPINNSKGVLNLTANGNVLLLDKGANIFWSTNTSNATYPLLQLLDTGNLILTETASKKILWQSFDHPSNTFLPEMKIGLDFKTNLDRYLTSWRSTSDPTPGDYTYRMDPHGVPSVYIWEGSSQIFRTGPWDGKGWSGRPDMASNGVLQFEFFANDNEIYYTCKPFDKAVLGRAVLNESGVLQRLVWSPTRNEWIPYWAVPSDPCDQYATCGANGICTTSYSPICQCLDGFTPKSPNDWNLRDNSEGCVRKTPLNCSSDGFLPLENVKLPDTSNASAVSNMTLDECQNLCLKNCSCKACSIIRDSMCLIWTGDLVDVRAFTEGGSDLHIRLAASELDTVGSYSSRKISSAITIIIPLLSFLLLLCVASLLWLKRRNSGKVLNSYSFRSKGNDWELPLYDMLTIRDATNNFSKDNIVGMGGFGLVYKGKLGDGQEVAVKRLSKDSVQGIDEFKTEVVLIAKLQHRNLVRLLGCCIEDEERMLIYEYMQNKSLDNFIFDKRKSALLGWQKRLDIIIGIARGLLYLHQDSRLKIIHRDLKTSNILLDNDMNPKISDFGIARTFSVGQTEGSTRRVWKLWKESRCLELLAESSYPVFEALRCIQVGLLCVQEGSEDRPMMAEVVLMLCSDSIILPQPNRPGFYIARSCVEGNCFSNEFTITMLEGR</sequence>
<dbReference type="InterPro" id="IPR001245">
    <property type="entry name" value="Ser-Thr/Tyr_kinase_cat_dom"/>
</dbReference>
<evidence type="ECO:0000256" key="10">
    <source>
        <dbReference type="ARBA" id="ARBA00047899"/>
    </source>
</evidence>
<feature type="domain" description="Apple" evidence="20">
    <location>
        <begin position="334"/>
        <end position="410"/>
    </location>
</feature>
<dbReference type="EC" id="2.7.11.1" evidence="12"/>
<dbReference type="InterPro" id="IPR000742">
    <property type="entry name" value="EGF"/>
</dbReference>
<keyword evidence="8" id="KW-1015">Disulfide bond</keyword>
<reference evidence="21 22" key="1">
    <citation type="submission" date="2023-10" db="EMBL/GenBank/DDBJ databases">
        <title>Chromosome-scale genome assembly provides insights into flower coloration mechanisms of Canna indica.</title>
        <authorList>
            <person name="Li C."/>
        </authorList>
    </citation>
    <scope>NUCLEOTIDE SEQUENCE [LARGE SCALE GENOMIC DNA]</scope>
    <source>
        <tissue evidence="21">Flower</tissue>
    </source>
</reference>
<dbReference type="EMBL" id="CP136896">
    <property type="protein sequence ID" value="WOL15092.1"/>
    <property type="molecule type" value="Genomic_DNA"/>
</dbReference>
<feature type="signal peptide" evidence="16">
    <location>
        <begin position="1"/>
        <end position="23"/>
    </location>
</feature>
<dbReference type="FunFam" id="2.90.10.10:FF:000001">
    <property type="entry name" value="G-type lectin S-receptor-like serine/threonine-protein kinase"/>
    <property type="match status" value="1"/>
</dbReference>
<dbReference type="InterPro" id="IPR024171">
    <property type="entry name" value="SRK-like_kinase"/>
</dbReference>
<evidence type="ECO:0000256" key="14">
    <source>
        <dbReference type="PROSITE-ProRule" id="PRU10141"/>
    </source>
</evidence>
<dbReference type="SUPFAM" id="SSF56112">
    <property type="entry name" value="Protein kinase-like (PK-like)"/>
    <property type="match status" value="1"/>
</dbReference>
<comment type="caution">
    <text evidence="13">Lacks conserved residue(s) required for the propagation of feature annotation.</text>
</comment>
<dbReference type="CDD" id="cd00054">
    <property type="entry name" value="EGF_CA"/>
    <property type="match status" value="1"/>
</dbReference>
<keyword evidence="9" id="KW-0325">Glycoprotein</keyword>
<dbReference type="Gene3D" id="3.50.4.10">
    <property type="entry name" value="Hepatocyte Growth Factor"/>
    <property type="match status" value="1"/>
</dbReference>
<dbReference type="CDD" id="cd00028">
    <property type="entry name" value="B_lectin"/>
    <property type="match status" value="1"/>
</dbReference>
<dbReference type="InterPro" id="IPR036426">
    <property type="entry name" value="Bulb-type_lectin_dom_sf"/>
</dbReference>
<evidence type="ECO:0000256" key="6">
    <source>
        <dbReference type="ARBA" id="ARBA00022777"/>
    </source>
</evidence>
<evidence type="ECO:0000259" key="17">
    <source>
        <dbReference type="PROSITE" id="PS50011"/>
    </source>
</evidence>
<dbReference type="InterPro" id="IPR001480">
    <property type="entry name" value="Bulb-type_lectin_dom"/>
</dbReference>
<dbReference type="Gene3D" id="1.10.510.10">
    <property type="entry name" value="Transferase(Phosphotransferase) domain 1"/>
    <property type="match status" value="1"/>
</dbReference>
<keyword evidence="6 12" id="KW-0418">Kinase</keyword>
<keyword evidence="15" id="KW-0472">Membrane</keyword>
<dbReference type="CDD" id="cd01098">
    <property type="entry name" value="PAN_AP_plant"/>
    <property type="match status" value="1"/>
</dbReference>
<evidence type="ECO:0000256" key="15">
    <source>
        <dbReference type="SAM" id="Phobius"/>
    </source>
</evidence>
<evidence type="ECO:0000256" key="9">
    <source>
        <dbReference type="ARBA" id="ARBA00023180"/>
    </source>
</evidence>
<dbReference type="PANTHER" id="PTHR32444:SF118">
    <property type="entry name" value="OS09G0551150 PROTEIN"/>
    <property type="match status" value="1"/>
</dbReference>
<feature type="domain" description="Protein kinase" evidence="17">
    <location>
        <begin position="488"/>
        <end position="740"/>
    </location>
</feature>
<dbReference type="SMART" id="SM00473">
    <property type="entry name" value="PAN_AP"/>
    <property type="match status" value="1"/>
</dbReference>
<feature type="chain" id="PRO_5042847949" description="Receptor-like serine/threonine-protein kinase" evidence="16">
    <location>
        <begin position="24"/>
        <end position="740"/>
    </location>
</feature>
<evidence type="ECO:0000256" key="1">
    <source>
        <dbReference type="ARBA" id="ARBA00022527"/>
    </source>
</evidence>
<keyword evidence="5 12" id="KW-0547">Nucleotide-binding</keyword>
<evidence type="ECO:0000256" key="4">
    <source>
        <dbReference type="ARBA" id="ARBA00022729"/>
    </source>
</evidence>
<dbReference type="GO" id="GO:0004674">
    <property type="term" value="F:protein serine/threonine kinase activity"/>
    <property type="evidence" value="ECO:0007669"/>
    <property type="project" value="UniProtKB-KW"/>
</dbReference>
<evidence type="ECO:0000256" key="12">
    <source>
        <dbReference type="PIRNR" id="PIRNR000641"/>
    </source>
</evidence>
<dbReference type="PROSITE" id="PS00107">
    <property type="entry name" value="PROTEIN_KINASE_ATP"/>
    <property type="match status" value="1"/>
</dbReference>
<evidence type="ECO:0000256" key="5">
    <source>
        <dbReference type="ARBA" id="ARBA00022741"/>
    </source>
</evidence>
<dbReference type="InterPro" id="IPR003609">
    <property type="entry name" value="Pan_app"/>
</dbReference>
<dbReference type="SMART" id="SM00108">
    <property type="entry name" value="B_lectin"/>
    <property type="match status" value="1"/>
</dbReference>
<evidence type="ECO:0000259" key="18">
    <source>
        <dbReference type="PROSITE" id="PS50026"/>
    </source>
</evidence>
<keyword evidence="1 12" id="KW-0723">Serine/threonine-protein kinase</keyword>
<dbReference type="Pfam" id="PF08276">
    <property type="entry name" value="PAN_2"/>
    <property type="match status" value="1"/>
</dbReference>
<dbReference type="PROSITE" id="PS00108">
    <property type="entry name" value="PROTEIN_KINASE_ST"/>
    <property type="match status" value="1"/>
</dbReference>
<dbReference type="Proteomes" id="UP001327560">
    <property type="component" value="Chromosome 7"/>
</dbReference>
<dbReference type="Gene3D" id="2.90.10.10">
    <property type="entry name" value="Bulb-type lectin domain"/>
    <property type="match status" value="1"/>
</dbReference>
<evidence type="ECO:0000256" key="2">
    <source>
        <dbReference type="ARBA" id="ARBA00022536"/>
    </source>
</evidence>
<dbReference type="FunFam" id="3.30.200.20:FF:000195">
    <property type="entry name" value="G-type lectin S-receptor-like serine/threonine-protein kinase"/>
    <property type="match status" value="1"/>
</dbReference>
<evidence type="ECO:0000256" key="3">
    <source>
        <dbReference type="ARBA" id="ARBA00022679"/>
    </source>
</evidence>
<dbReference type="Pfam" id="PF07714">
    <property type="entry name" value="PK_Tyr_Ser-Thr"/>
    <property type="match status" value="1"/>
</dbReference>
<evidence type="ECO:0000256" key="16">
    <source>
        <dbReference type="SAM" id="SignalP"/>
    </source>
</evidence>
<protein>
    <recommendedName>
        <fullName evidence="12">Receptor-like serine/threonine-protein kinase</fullName>
        <ecNumber evidence="12">2.7.11.1</ecNumber>
    </recommendedName>
</protein>
<evidence type="ECO:0000256" key="8">
    <source>
        <dbReference type="ARBA" id="ARBA00023157"/>
    </source>
</evidence>
<comment type="similarity">
    <text evidence="12">Belongs to the protein kinase superfamily. Ser/Thr protein kinase family.</text>
</comment>
<dbReference type="Gene3D" id="3.30.200.20">
    <property type="entry name" value="Phosphorylase Kinase, domain 1"/>
    <property type="match status" value="1"/>
</dbReference>
<dbReference type="InterPro" id="IPR000858">
    <property type="entry name" value="S_locus_glycoprot_dom"/>
</dbReference>
<proteinExistence type="inferred from homology"/>
<dbReference type="InterPro" id="IPR017441">
    <property type="entry name" value="Protein_kinase_ATP_BS"/>
</dbReference>
<keyword evidence="7 12" id="KW-0067">ATP-binding</keyword>
<feature type="domain" description="Bulb-type lectin" evidence="19">
    <location>
        <begin position="23"/>
        <end position="143"/>
    </location>
</feature>
<keyword evidence="4 16" id="KW-0732">Signal</keyword>
<evidence type="ECO:0000256" key="7">
    <source>
        <dbReference type="ARBA" id="ARBA00022840"/>
    </source>
</evidence>
<name>A0AAQ3L134_9LILI</name>
<keyword evidence="3 12" id="KW-0808">Transferase</keyword>
<dbReference type="PIRSF" id="PIRSF000641">
    <property type="entry name" value="SRK"/>
    <property type="match status" value="1"/>
</dbReference>
<evidence type="ECO:0000313" key="22">
    <source>
        <dbReference type="Proteomes" id="UP001327560"/>
    </source>
</evidence>
<feature type="transmembrane region" description="Helical" evidence="15">
    <location>
        <begin position="428"/>
        <end position="450"/>
    </location>
</feature>
<evidence type="ECO:0000259" key="20">
    <source>
        <dbReference type="PROSITE" id="PS50948"/>
    </source>
</evidence>
<dbReference type="SMART" id="SM00220">
    <property type="entry name" value="S_TKc"/>
    <property type="match status" value="1"/>
</dbReference>
<dbReference type="PROSITE" id="PS50927">
    <property type="entry name" value="BULB_LECTIN"/>
    <property type="match status" value="1"/>
</dbReference>
<dbReference type="Pfam" id="PF00954">
    <property type="entry name" value="S_locus_glycop"/>
    <property type="match status" value="1"/>
</dbReference>
<dbReference type="PANTHER" id="PTHR32444">
    <property type="entry name" value="BULB-TYPE LECTIN DOMAIN-CONTAINING PROTEIN"/>
    <property type="match status" value="1"/>
</dbReference>
<dbReference type="FunFam" id="1.10.510.10:FF:001019">
    <property type="entry name" value="G-type lectin S-receptor-like serine/threonine-protein kinase B120"/>
    <property type="match status" value="1"/>
</dbReference>
<feature type="binding site" evidence="14">
    <location>
        <position position="516"/>
    </location>
    <ligand>
        <name>ATP</name>
        <dbReference type="ChEBI" id="CHEBI:30616"/>
    </ligand>
</feature>